<feature type="transmembrane region" description="Helical" evidence="5">
    <location>
        <begin position="38"/>
        <end position="57"/>
    </location>
</feature>
<dbReference type="EMBL" id="AGEE01000001">
    <property type="protein sequence ID" value="EHO15489.1"/>
    <property type="molecule type" value="Genomic_DNA"/>
</dbReference>
<feature type="transmembrane region" description="Helical" evidence="5">
    <location>
        <begin position="201"/>
        <end position="218"/>
    </location>
</feature>
<proteinExistence type="predicted"/>
<feature type="transmembrane region" description="Helical" evidence="5">
    <location>
        <begin position="143"/>
        <end position="160"/>
    </location>
</feature>
<evidence type="ECO:0000256" key="3">
    <source>
        <dbReference type="ARBA" id="ARBA00022989"/>
    </source>
</evidence>
<sequence length="456" mass="53653">MYLFIKKWYTLFFLTGIFLIPFNQIAGLSILREYSHESAIYCWLLGGILAIIEDVFLNKRIIFPYKSKVIWLWSLFFGWSLLTYFFNYSEIQVSYFKHRSGNNKFIFQTISIFLTSYFLIYYFSKILKNSSITDFFYKIRRIVFISFIIVFVYGLLEFLVNKYSIRWVKDFIEWLNFLPILDKREFYGERLSSVSFEVPALGNYLIFAFGWMFSYVFTESNWFKRILPSIAIVLLTILSGARAALVIISIQVLVSILLYIKVKEIKVNLKYFLGIFFSLLVMGSLNFNKIVEISSKKLNFFNVESNISNKTRFGMQYATIQVFKDNPIVGVGLGQNGFHKRNHYPNWAIENNSEFTDWYLNEEVYSFAPDFNLYLKVLAETGIIGFVLFCSFLFLLIRKVFVVATGSSFDITVISVVLFISIIGYLINWFQLDYFRQLGFWLCVVMLIRIENGESV</sequence>
<evidence type="ECO:0000256" key="5">
    <source>
        <dbReference type="SAM" id="Phobius"/>
    </source>
</evidence>
<keyword evidence="2 5" id="KW-0812">Transmembrane</keyword>
<organism evidence="7 8">
    <name type="scientific">Myroides odoratimimus CIP 101113</name>
    <dbReference type="NCBI Taxonomy" id="883154"/>
    <lineage>
        <taxon>Bacteria</taxon>
        <taxon>Pseudomonadati</taxon>
        <taxon>Bacteroidota</taxon>
        <taxon>Flavobacteriia</taxon>
        <taxon>Flavobacteriales</taxon>
        <taxon>Flavobacteriaceae</taxon>
        <taxon>Myroides</taxon>
    </lineage>
</organism>
<dbReference type="AlphaFoldDB" id="A0AAV3F7V0"/>
<feature type="transmembrane region" description="Helical" evidence="5">
    <location>
        <begin position="271"/>
        <end position="288"/>
    </location>
</feature>
<evidence type="ECO:0000256" key="1">
    <source>
        <dbReference type="ARBA" id="ARBA00004141"/>
    </source>
</evidence>
<keyword evidence="4 5" id="KW-0472">Membrane</keyword>
<evidence type="ECO:0000259" key="6">
    <source>
        <dbReference type="Pfam" id="PF04932"/>
    </source>
</evidence>
<dbReference type="InterPro" id="IPR007016">
    <property type="entry name" value="O-antigen_ligase-rel_domated"/>
</dbReference>
<comment type="caution">
    <text evidence="7">The sequence shown here is derived from an EMBL/GenBank/DDBJ whole genome shotgun (WGS) entry which is preliminary data.</text>
</comment>
<dbReference type="Proteomes" id="UP000004834">
    <property type="component" value="Unassembled WGS sequence"/>
</dbReference>
<dbReference type="PANTHER" id="PTHR37422">
    <property type="entry name" value="TEICHURONIC ACID BIOSYNTHESIS PROTEIN TUAE"/>
    <property type="match status" value="1"/>
</dbReference>
<comment type="subcellular location">
    <subcellularLocation>
        <location evidence="1">Membrane</location>
        <topology evidence="1">Multi-pass membrane protein</topology>
    </subcellularLocation>
</comment>
<dbReference type="Pfam" id="PF04932">
    <property type="entry name" value="Wzy_C"/>
    <property type="match status" value="1"/>
</dbReference>
<evidence type="ECO:0000313" key="8">
    <source>
        <dbReference type="Proteomes" id="UP000004834"/>
    </source>
</evidence>
<protein>
    <recommendedName>
        <fullName evidence="6">O-antigen ligase-related domain-containing protein</fullName>
    </recommendedName>
</protein>
<dbReference type="GO" id="GO:0016020">
    <property type="term" value="C:membrane"/>
    <property type="evidence" value="ECO:0007669"/>
    <property type="project" value="UniProtKB-SubCell"/>
</dbReference>
<gene>
    <name evidence="7" type="ORF">HMPREF9715_00060</name>
</gene>
<feature type="transmembrane region" description="Helical" evidence="5">
    <location>
        <begin position="409"/>
        <end position="427"/>
    </location>
</feature>
<dbReference type="PANTHER" id="PTHR37422:SF13">
    <property type="entry name" value="LIPOPOLYSACCHARIDE BIOSYNTHESIS PROTEIN PA4999-RELATED"/>
    <property type="match status" value="1"/>
</dbReference>
<evidence type="ECO:0000313" key="7">
    <source>
        <dbReference type="EMBL" id="EHO15489.1"/>
    </source>
</evidence>
<keyword evidence="3 5" id="KW-1133">Transmembrane helix</keyword>
<accession>A0AAV3F7V0</accession>
<feature type="transmembrane region" description="Helical" evidence="5">
    <location>
        <begin position="106"/>
        <end position="123"/>
    </location>
</feature>
<feature type="transmembrane region" description="Helical" evidence="5">
    <location>
        <begin position="230"/>
        <end position="259"/>
    </location>
</feature>
<dbReference type="InterPro" id="IPR051533">
    <property type="entry name" value="WaaL-like"/>
</dbReference>
<reference evidence="7 8" key="1">
    <citation type="submission" date="2011-11" db="EMBL/GenBank/DDBJ databases">
        <title>The Genome Sequence of Myroides odoratimimus CIP 101113.</title>
        <authorList>
            <person name="Earl A."/>
            <person name="Ward D."/>
            <person name="Feldgarden M."/>
            <person name="Gevers D."/>
            <person name="Huys G."/>
            <person name="Young S.K."/>
            <person name="Zeng Q."/>
            <person name="Gargeya S."/>
            <person name="Fitzgerald M."/>
            <person name="Haas B."/>
            <person name="Abouelleil A."/>
            <person name="Alvarado L."/>
            <person name="Arachchi H.M."/>
            <person name="Berlin A."/>
            <person name="Brown A."/>
            <person name="Chapman S.B."/>
            <person name="Chen Z."/>
            <person name="Dunbar C."/>
            <person name="Freedman E."/>
            <person name="Gearin G."/>
            <person name="Goldberg J."/>
            <person name="Griggs A."/>
            <person name="Gujja S."/>
            <person name="Heiman D."/>
            <person name="Howarth C."/>
            <person name="Larson L."/>
            <person name="Lui A."/>
            <person name="MacDonald P.J.P."/>
            <person name="Montmayeur A."/>
            <person name="Murphy C."/>
            <person name="Neiman D."/>
            <person name="Pearson M."/>
            <person name="Priest M."/>
            <person name="Roberts A."/>
            <person name="Saif S."/>
            <person name="Shea T."/>
            <person name="Shenoy N."/>
            <person name="Sisk P."/>
            <person name="Stolte C."/>
            <person name="Sykes S."/>
            <person name="Wortman J."/>
            <person name="Nusbaum C."/>
            <person name="Birren B."/>
        </authorList>
    </citation>
    <scope>NUCLEOTIDE SEQUENCE [LARGE SCALE GENOMIC DNA]</scope>
    <source>
        <strain evidence="7 8">CIP 101113</strain>
    </source>
</reference>
<feature type="transmembrane region" description="Helical" evidence="5">
    <location>
        <begin position="12"/>
        <end position="32"/>
    </location>
</feature>
<feature type="transmembrane region" description="Helical" evidence="5">
    <location>
        <begin position="69"/>
        <end position="86"/>
    </location>
</feature>
<name>A0AAV3F7V0_9FLAO</name>
<evidence type="ECO:0000256" key="2">
    <source>
        <dbReference type="ARBA" id="ARBA00022692"/>
    </source>
</evidence>
<feature type="transmembrane region" description="Helical" evidence="5">
    <location>
        <begin position="377"/>
        <end position="397"/>
    </location>
</feature>
<feature type="domain" description="O-antigen ligase-related" evidence="6">
    <location>
        <begin position="230"/>
        <end position="390"/>
    </location>
</feature>
<evidence type="ECO:0000256" key="4">
    <source>
        <dbReference type="ARBA" id="ARBA00023136"/>
    </source>
</evidence>
<dbReference type="RefSeq" id="WP_006262441.1">
    <property type="nucleotide sequence ID" value="NZ_JH590837.1"/>
</dbReference>